<dbReference type="SUPFAM" id="SSF53146">
    <property type="entry name" value="Nitrogenase accessory factor-like"/>
    <property type="match status" value="1"/>
</dbReference>
<dbReference type="InterPro" id="IPR036105">
    <property type="entry name" value="DiNase_FeMo-co_biosyn_sf"/>
</dbReference>
<dbReference type="InterPro" id="IPR003731">
    <property type="entry name" value="Di-Nase_FeMo-co_biosynth"/>
</dbReference>
<dbReference type="Pfam" id="PF02579">
    <property type="entry name" value="Nitro_FeMo-Co"/>
    <property type="match status" value="1"/>
</dbReference>
<evidence type="ECO:0000313" key="2">
    <source>
        <dbReference type="EMBL" id="HIQ81650.1"/>
    </source>
</evidence>
<evidence type="ECO:0000313" key="3">
    <source>
        <dbReference type="Proteomes" id="UP000824260"/>
    </source>
</evidence>
<proteinExistence type="predicted"/>
<evidence type="ECO:0000259" key="1">
    <source>
        <dbReference type="Pfam" id="PF02579"/>
    </source>
</evidence>
<dbReference type="InterPro" id="IPR033913">
    <property type="entry name" value="MTH1175_dom"/>
</dbReference>
<dbReference type="AlphaFoldDB" id="A0A9D1CWM4"/>
<organism evidence="2 3">
    <name type="scientific">Candidatus Pullichristensenella stercorigallinarum</name>
    <dbReference type="NCBI Taxonomy" id="2840909"/>
    <lineage>
        <taxon>Bacteria</taxon>
        <taxon>Bacillati</taxon>
        <taxon>Bacillota</taxon>
        <taxon>Clostridia</taxon>
        <taxon>Candidatus Pullichristensenella</taxon>
    </lineage>
</organism>
<dbReference type="PANTHER" id="PTHR42983">
    <property type="entry name" value="DINITROGENASE IRON-MOLYBDENUM COFACTOR PROTEIN-RELATED"/>
    <property type="match status" value="1"/>
</dbReference>
<accession>A0A9D1CWM4</accession>
<reference evidence="2" key="1">
    <citation type="submission" date="2020-10" db="EMBL/GenBank/DDBJ databases">
        <authorList>
            <person name="Gilroy R."/>
        </authorList>
    </citation>
    <scope>NUCLEOTIDE SEQUENCE</scope>
    <source>
        <strain evidence="2">ChiSjej6B24-2974</strain>
    </source>
</reference>
<dbReference type="CDD" id="cd00851">
    <property type="entry name" value="MTH1175"/>
    <property type="match status" value="1"/>
</dbReference>
<dbReference type="PANTHER" id="PTHR42983:SF1">
    <property type="entry name" value="IRON-MOLYBDENUM PROTEIN"/>
    <property type="match status" value="1"/>
</dbReference>
<sequence>MRIAVTYDNGEIFQHFGHARQFKLYDVENGAIQAERVVEGDGAGHGALAGQLRELGVDALICGGMGEGARMALAQMGVAIYAGVRGSADEAVRALLAGTLQATATATCDHHGHEHGHDCGSHHDCSGNHGCGGHEGGCH</sequence>
<protein>
    <submittedName>
        <fullName evidence="2">NifB/NifX family molybdenum-iron cluster-binding protein</fullName>
    </submittedName>
</protein>
<name>A0A9D1CWM4_9FIRM</name>
<gene>
    <name evidence="2" type="ORF">IAA52_00950</name>
</gene>
<dbReference type="Proteomes" id="UP000824260">
    <property type="component" value="Unassembled WGS sequence"/>
</dbReference>
<dbReference type="Gene3D" id="3.30.420.130">
    <property type="entry name" value="Dinitrogenase iron-molybdenum cofactor biosynthesis domain"/>
    <property type="match status" value="1"/>
</dbReference>
<comment type="caution">
    <text evidence="2">The sequence shown here is derived from an EMBL/GenBank/DDBJ whole genome shotgun (WGS) entry which is preliminary data.</text>
</comment>
<dbReference type="EMBL" id="DVFZ01000011">
    <property type="protein sequence ID" value="HIQ81650.1"/>
    <property type="molecule type" value="Genomic_DNA"/>
</dbReference>
<reference evidence="2" key="2">
    <citation type="journal article" date="2021" name="PeerJ">
        <title>Extensive microbial diversity within the chicken gut microbiome revealed by metagenomics and culture.</title>
        <authorList>
            <person name="Gilroy R."/>
            <person name="Ravi A."/>
            <person name="Getino M."/>
            <person name="Pursley I."/>
            <person name="Horton D.L."/>
            <person name="Alikhan N.F."/>
            <person name="Baker D."/>
            <person name="Gharbi K."/>
            <person name="Hall N."/>
            <person name="Watson M."/>
            <person name="Adriaenssens E.M."/>
            <person name="Foster-Nyarko E."/>
            <person name="Jarju S."/>
            <person name="Secka A."/>
            <person name="Antonio M."/>
            <person name="Oren A."/>
            <person name="Chaudhuri R.R."/>
            <person name="La Ragione R."/>
            <person name="Hildebrand F."/>
            <person name="Pallen M.J."/>
        </authorList>
    </citation>
    <scope>NUCLEOTIDE SEQUENCE</scope>
    <source>
        <strain evidence="2">ChiSjej6B24-2974</strain>
    </source>
</reference>
<feature type="domain" description="Dinitrogenase iron-molybdenum cofactor biosynthesis" evidence="1">
    <location>
        <begin position="9"/>
        <end position="96"/>
    </location>
</feature>